<gene>
    <name evidence="2" type="ORF">IMSHALPRED_010105</name>
</gene>
<dbReference type="OrthoDB" id="5427059at2759"/>
<comment type="caution">
    <text evidence="2">The sequence shown here is derived from an EMBL/GenBank/DDBJ whole genome shotgun (WGS) entry which is preliminary data.</text>
</comment>
<evidence type="ECO:0000256" key="1">
    <source>
        <dbReference type="SAM" id="MobiDB-lite"/>
    </source>
</evidence>
<proteinExistence type="predicted"/>
<dbReference type="Proteomes" id="UP000664534">
    <property type="component" value="Unassembled WGS sequence"/>
</dbReference>
<evidence type="ECO:0000313" key="3">
    <source>
        <dbReference type="Proteomes" id="UP000664534"/>
    </source>
</evidence>
<sequence>MDDQLPRPPMPVVPPPNPFLSLPPELKQSIFSALPNAGALRSLVLACSSFYRTFLDAESLIIRSVLYTQIGSDLLNDAVIVFQSRALDQHDEEAAIELLKSYTRRDTRCMSQIWRLRDALAIGDLHGDIEFFCRGFAASALSIHPVTGVEETSPSPLSLLESNRIKRTLYRYELFCNIFRKLGMLQDIQATPETPQSIFFSSCAPWENEQLACVRAYILERFSLRACSENLYPLYDKLTISAFCDVAEHDIECGSWEMRGSDGVDGFNDWKEHYLSLGLAYLRQMVNTSAFDDRCHLLKTHKEDPDCSLFDALMIQGDGNDPSHLDTYTEEDEHRYIPPQRAIDSDKGPEEAWRWAYAAYTNQYWYNMSDQMALRQRGYVMWDSIRLAKWGLLDLDELPREPPREPIVTEEQIRRDREISASFEERQRIWNQGGRGWWSAGDESRIVWPPSGPPKPPKPMGPRRSWSNKDVWVADMQTWRMTL</sequence>
<keyword evidence="3" id="KW-1185">Reference proteome</keyword>
<dbReference type="InterPro" id="IPR036047">
    <property type="entry name" value="F-box-like_dom_sf"/>
</dbReference>
<name>A0A8H3FZD7_9LECA</name>
<protein>
    <recommendedName>
        <fullName evidence="4">F-box domain-containing protein</fullName>
    </recommendedName>
</protein>
<dbReference type="SUPFAM" id="SSF81383">
    <property type="entry name" value="F-box domain"/>
    <property type="match status" value="1"/>
</dbReference>
<accession>A0A8H3FZD7</accession>
<dbReference type="AlphaFoldDB" id="A0A8H3FZD7"/>
<reference evidence="2" key="1">
    <citation type="submission" date="2021-03" db="EMBL/GenBank/DDBJ databases">
        <authorList>
            <person name="Tagirdzhanova G."/>
        </authorList>
    </citation>
    <scope>NUCLEOTIDE SEQUENCE</scope>
</reference>
<evidence type="ECO:0008006" key="4">
    <source>
        <dbReference type="Google" id="ProtNLM"/>
    </source>
</evidence>
<feature type="region of interest" description="Disordered" evidence="1">
    <location>
        <begin position="446"/>
        <end position="467"/>
    </location>
</feature>
<feature type="compositionally biased region" description="Pro residues" evidence="1">
    <location>
        <begin position="450"/>
        <end position="460"/>
    </location>
</feature>
<dbReference type="EMBL" id="CAJPDT010000081">
    <property type="protein sequence ID" value="CAF9935096.1"/>
    <property type="molecule type" value="Genomic_DNA"/>
</dbReference>
<evidence type="ECO:0000313" key="2">
    <source>
        <dbReference type="EMBL" id="CAF9935096.1"/>
    </source>
</evidence>
<organism evidence="2 3">
    <name type="scientific">Imshaugia aleurites</name>
    <dbReference type="NCBI Taxonomy" id="172621"/>
    <lineage>
        <taxon>Eukaryota</taxon>
        <taxon>Fungi</taxon>
        <taxon>Dikarya</taxon>
        <taxon>Ascomycota</taxon>
        <taxon>Pezizomycotina</taxon>
        <taxon>Lecanoromycetes</taxon>
        <taxon>OSLEUM clade</taxon>
        <taxon>Lecanoromycetidae</taxon>
        <taxon>Lecanorales</taxon>
        <taxon>Lecanorineae</taxon>
        <taxon>Parmeliaceae</taxon>
        <taxon>Imshaugia</taxon>
    </lineage>
</organism>